<accession>A0ABQ9XE67</accession>
<keyword evidence="1 4" id="KW-0812">Transmembrane</keyword>
<keyword evidence="7" id="KW-1185">Reference proteome</keyword>
<dbReference type="SUPFAM" id="SSF90123">
    <property type="entry name" value="ABC transporter transmembrane region"/>
    <property type="match status" value="1"/>
</dbReference>
<evidence type="ECO:0000313" key="6">
    <source>
        <dbReference type="EMBL" id="KAK2950758.1"/>
    </source>
</evidence>
<feature type="transmembrane region" description="Helical" evidence="4">
    <location>
        <begin position="40"/>
        <end position="61"/>
    </location>
</feature>
<evidence type="ECO:0000313" key="7">
    <source>
        <dbReference type="Proteomes" id="UP001281761"/>
    </source>
</evidence>
<evidence type="ECO:0000256" key="5">
    <source>
        <dbReference type="SAM" id="SignalP"/>
    </source>
</evidence>
<feature type="chain" id="PRO_5047206449" evidence="5">
    <location>
        <begin position="17"/>
        <end position="139"/>
    </location>
</feature>
<reference evidence="6 7" key="1">
    <citation type="journal article" date="2022" name="bioRxiv">
        <title>Genomics of Preaxostyla Flagellates Illuminates Evolutionary Transitions and the Path Towards Mitochondrial Loss.</title>
        <authorList>
            <person name="Novak L.V.F."/>
            <person name="Treitli S.C."/>
            <person name="Pyrih J."/>
            <person name="Halakuc P."/>
            <person name="Pipaliya S.V."/>
            <person name="Vacek V."/>
            <person name="Brzon O."/>
            <person name="Soukal P."/>
            <person name="Eme L."/>
            <person name="Dacks J.B."/>
            <person name="Karnkowska A."/>
            <person name="Elias M."/>
            <person name="Hampl V."/>
        </authorList>
    </citation>
    <scope>NUCLEOTIDE SEQUENCE [LARGE SCALE GENOMIC DNA]</scope>
    <source>
        <strain evidence="6">NAU3</strain>
        <tissue evidence="6">Gut</tissue>
    </source>
</reference>
<keyword evidence="5" id="KW-0732">Signal</keyword>
<sequence length="139" mass="15036">MPLDVVILFLLHDVAAEAVSLVSTCWLGNISNPMAMGGMGFWWKIGVDGFLVLGLLVLLMLRSAMTAGAVGRSARVDHNKLMDHVMSCASSFFDTTPMGRIHVDCSFSCSVALYGNDLGRRSDDDPKPWTGRGMEGQVL</sequence>
<organism evidence="6 7">
    <name type="scientific">Blattamonas nauphoetae</name>
    <dbReference type="NCBI Taxonomy" id="2049346"/>
    <lineage>
        <taxon>Eukaryota</taxon>
        <taxon>Metamonada</taxon>
        <taxon>Preaxostyla</taxon>
        <taxon>Oxymonadida</taxon>
        <taxon>Blattamonas</taxon>
    </lineage>
</organism>
<dbReference type="Proteomes" id="UP001281761">
    <property type="component" value="Unassembled WGS sequence"/>
</dbReference>
<evidence type="ECO:0000256" key="3">
    <source>
        <dbReference type="ARBA" id="ARBA00023136"/>
    </source>
</evidence>
<protein>
    <submittedName>
        <fullName evidence="6">Uncharacterized protein</fullName>
    </submittedName>
</protein>
<evidence type="ECO:0000256" key="2">
    <source>
        <dbReference type="ARBA" id="ARBA00022989"/>
    </source>
</evidence>
<feature type="signal peptide" evidence="5">
    <location>
        <begin position="1"/>
        <end position="16"/>
    </location>
</feature>
<keyword evidence="2 4" id="KW-1133">Transmembrane helix</keyword>
<evidence type="ECO:0000256" key="1">
    <source>
        <dbReference type="ARBA" id="ARBA00022692"/>
    </source>
</evidence>
<dbReference type="InterPro" id="IPR036640">
    <property type="entry name" value="ABC1_TM_sf"/>
</dbReference>
<keyword evidence="3 4" id="KW-0472">Membrane</keyword>
<comment type="caution">
    <text evidence="6">The sequence shown here is derived from an EMBL/GenBank/DDBJ whole genome shotgun (WGS) entry which is preliminary data.</text>
</comment>
<dbReference type="EMBL" id="JARBJD010000130">
    <property type="protein sequence ID" value="KAK2950758.1"/>
    <property type="molecule type" value="Genomic_DNA"/>
</dbReference>
<proteinExistence type="predicted"/>
<name>A0ABQ9XE67_9EUKA</name>
<evidence type="ECO:0000256" key="4">
    <source>
        <dbReference type="SAM" id="Phobius"/>
    </source>
</evidence>
<gene>
    <name evidence="6" type="ORF">BLNAU_14287</name>
</gene>
<dbReference type="Gene3D" id="1.20.1560.10">
    <property type="entry name" value="ABC transporter type 1, transmembrane domain"/>
    <property type="match status" value="1"/>
</dbReference>